<dbReference type="Gene3D" id="2.80.10.50">
    <property type="match status" value="1"/>
</dbReference>
<dbReference type="SUPFAM" id="SSF50370">
    <property type="entry name" value="Ricin B-like lectins"/>
    <property type="match status" value="1"/>
</dbReference>
<dbReference type="PROSITE" id="PS50231">
    <property type="entry name" value="RICIN_B_LECTIN"/>
    <property type="match status" value="1"/>
</dbReference>
<proteinExistence type="predicted"/>
<protein>
    <submittedName>
        <fullName evidence="1">Uncharacterized protein</fullName>
    </submittedName>
</protein>
<keyword evidence="2" id="KW-1185">Reference proteome</keyword>
<name>A0A255Z5P0_9PROT</name>
<accession>A0A255Z5P0</accession>
<reference evidence="1 2" key="1">
    <citation type="submission" date="2017-07" db="EMBL/GenBank/DDBJ databases">
        <title>Niveispirillum cyanobacteriorum sp. nov., isolated from cyanobacterial aggregates in a eutrophic lake.</title>
        <authorList>
            <person name="Cai H."/>
        </authorList>
    </citation>
    <scope>NUCLEOTIDE SEQUENCE [LARGE SCALE GENOMIC DNA]</scope>
    <source>
        <strain evidence="2">TH1-14</strain>
    </source>
</reference>
<evidence type="ECO:0000313" key="2">
    <source>
        <dbReference type="Proteomes" id="UP000216998"/>
    </source>
</evidence>
<dbReference type="EMBL" id="NOXU01000023">
    <property type="protein sequence ID" value="OYQ36205.1"/>
    <property type="molecule type" value="Genomic_DNA"/>
</dbReference>
<dbReference type="RefSeq" id="WP_094454459.1">
    <property type="nucleotide sequence ID" value="NZ_NOXU01000023.1"/>
</dbReference>
<dbReference type="Proteomes" id="UP000216998">
    <property type="component" value="Unassembled WGS sequence"/>
</dbReference>
<dbReference type="AlphaFoldDB" id="A0A255Z5P0"/>
<gene>
    <name evidence="1" type="ORF">CHU95_05290</name>
</gene>
<organism evidence="1 2">
    <name type="scientific">Niveispirillum lacus</name>
    <dbReference type="NCBI Taxonomy" id="1981099"/>
    <lineage>
        <taxon>Bacteria</taxon>
        <taxon>Pseudomonadati</taxon>
        <taxon>Pseudomonadota</taxon>
        <taxon>Alphaproteobacteria</taxon>
        <taxon>Rhodospirillales</taxon>
        <taxon>Azospirillaceae</taxon>
        <taxon>Niveispirillum</taxon>
    </lineage>
</organism>
<comment type="caution">
    <text evidence="1">The sequence shown here is derived from an EMBL/GenBank/DDBJ whole genome shotgun (WGS) entry which is preliminary data.</text>
</comment>
<sequence length="172" mass="18646">MSAYTPGTPFQLIWNDGQTDMLLEVPVAGANVLVTKHPLHGNSGTNAWVQKREGGRLYLLDATGKATAFCLDVNLPDQHEVNGVFPDACGCLVYLNTDIPQRQTQLWQVTDRGDGSCFVQNIGLSLSIQFGPGAGPYVLDSGGNNQQGGAAKLWKKDAGNRNQYWQLRVCPV</sequence>
<dbReference type="OrthoDB" id="9870878at2"/>
<evidence type="ECO:0000313" key="1">
    <source>
        <dbReference type="EMBL" id="OYQ36205.1"/>
    </source>
</evidence>
<dbReference type="InterPro" id="IPR035992">
    <property type="entry name" value="Ricin_B-like_lectins"/>
</dbReference>